<evidence type="ECO:0000313" key="1">
    <source>
        <dbReference type="EMBL" id="MDR6291671.1"/>
    </source>
</evidence>
<gene>
    <name evidence="1" type="ORF">E9232_004205</name>
</gene>
<comment type="caution">
    <text evidence="1">The sequence shown here is derived from an EMBL/GenBank/DDBJ whole genome shotgun (WGS) entry which is preliminary data.</text>
</comment>
<evidence type="ECO:0000313" key="2">
    <source>
        <dbReference type="Proteomes" id="UP001262410"/>
    </source>
</evidence>
<name>A0ABU1JSS1_9PROT</name>
<keyword evidence="2" id="KW-1185">Reference proteome</keyword>
<sequence length="32" mass="3198">MTPSDGNAQERKPILVIGGTGKTVAATGIWAG</sequence>
<dbReference type="EMBL" id="JAVDPW010000007">
    <property type="protein sequence ID" value="MDR6291671.1"/>
    <property type="molecule type" value="Genomic_DNA"/>
</dbReference>
<dbReference type="Proteomes" id="UP001262410">
    <property type="component" value="Unassembled WGS sequence"/>
</dbReference>
<protein>
    <submittedName>
        <fullName evidence="1">Uncharacterized protein</fullName>
    </submittedName>
</protein>
<reference evidence="1 2" key="1">
    <citation type="submission" date="2023-07" db="EMBL/GenBank/DDBJ databases">
        <title>Sorghum-associated microbial communities from plants grown in Nebraska, USA.</title>
        <authorList>
            <person name="Schachtman D."/>
        </authorList>
    </citation>
    <scope>NUCLEOTIDE SEQUENCE [LARGE SCALE GENOMIC DNA]</scope>
    <source>
        <strain evidence="1 2">584</strain>
    </source>
</reference>
<proteinExistence type="predicted"/>
<organism evidence="1 2">
    <name type="scientific">Inquilinus ginsengisoli</name>
    <dbReference type="NCBI Taxonomy" id="363840"/>
    <lineage>
        <taxon>Bacteria</taxon>
        <taxon>Pseudomonadati</taxon>
        <taxon>Pseudomonadota</taxon>
        <taxon>Alphaproteobacteria</taxon>
        <taxon>Rhodospirillales</taxon>
        <taxon>Rhodospirillaceae</taxon>
        <taxon>Inquilinus</taxon>
    </lineage>
</organism>
<accession>A0ABU1JSS1</accession>